<gene>
    <name evidence="1" type="ORF">PQR01_00415</name>
</gene>
<dbReference type="EMBL" id="JAQQDW010000001">
    <property type="protein sequence ID" value="MFM0101997.1"/>
    <property type="molecule type" value="Genomic_DNA"/>
</dbReference>
<protein>
    <submittedName>
        <fullName evidence="1">Uncharacterized protein</fullName>
    </submittedName>
</protein>
<keyword evidence="2" id="KW-1185">Reference proteome</keyword>
<reference evidence="1 2" key="1">
    <citation type="journal article" date="2024" name="Chem. Sci.">
        <title>Discovery of megapolipeptins by genome mining of a Burkholderiales bacteria collection.</title>
        <authorList>
            <person name="Paulo B.S."/>
            <person name="Recchia M.J.J."/>
            <person name="Lee S."/>
            <person name="Fergusson C.H."/>
            <person name="Romanowski S.B."/>
            <person name="Hernandez A."/>
            <person name="Krull N."/>
            <person name="Liu D.Y."/>
            <person name="Cavanagh H."/>
            <person name="Bos A."/>
            <person name="Gray C.A."/>
            <person name="Murphy B.T."/>
            <person name="Linington R.G."/>
            <person name="Eustaquio A.S."/>
        </authorList>
    </citation>
    <scope>NUCLEOTIDE SEQUENCE [LARGE SCALE GENOMIC DNA]</scope>
    <source>
        <strain evidence="1 2">RL18-126-BIB-B</strain>
    </source>
</reference>
<sequence length="499" mass="48606">MNLGLIGFPEATKVVPPLASSASVTSATTVKLTSASASCQSISMTAPNQVVLLPDERTIQNSGIAFLITNAGQYPFAVQDASGLTVALVPIDGSALCISSGAGAAGGNWSISNASVQFPLQTVIQTSTPSVVTSSVIAAHAIAPLTATTALYAYSTAAGQPVYAVVLTANPSGVAVGTAVSTGILAGPSGYSPTISLGVLSPTSVIMSANQSGSPYLPTTMVLTISGTTVTAGTSYPCGATSASAGASIAVLSPTSALLAWVPGGTTAGVISFAVATISGTAVSYGATSTISNNVSQTGILLAALSPTSVVAVFNYTTAGNPVAVPLTISGAAITVGSITNVLSGANAQLSLSCLVALSALTALAIIADGNSMPRTVLVSVSGNVATASSSLPVGVRGLTLTNGLACSATSSSSAKAMVGENIPGNSTYGPAVVPIGASSQNAVAVGPVSFTDPSNTLNTIGSPYLSAICTLPSTPLAIWVYTMGSNNYPAAASGMLLS</sequence>
<accession>A0ACC7N2Y6</accession>
<dbReference type="Proteomes" id="UP001629235">
    <property type="component" value="Unassembled WGS sequence"/>
</dbReference>
<name>A0ACC7N2Y6_9BURK</name>
<evidence type="ECO:0000313" key="2">
    <source>
        <dbReference type="Proteomes" id="UP001629235"/>
    </source>
</evidence>
<proteinExistence type="predicted"/>
<evidence type="ECO:0000313" key="1">
    <source>
        <dbReference type="EMBL" id="MFM0101997.1"/>
    </source>
</evidence>
<organism evidence="1 2">
    <name type="scientific">Paraburkholderia rhynchosiae</name>
    <dbReference type="NCBI Taxonomy" id="487049"/>
    <lineage>
        <taxon>Bacteria</taxon>
        <taxon>Pseudomonadati</taxon>
        <taxon>Pseudomonadota</taxon>
        <taxon>Betaproteobacteria</taxon>
        <taxon>Burkholderiales</taxon>
        <taxon>Burkholderiaceae</taxon>
        <taxon>Paraburkholderia</taxon>
    </lineage>
</organism>
<comment type="caution">
    <text evidence="1">The sequence shown here is derived from an EMBL/GenBank/DDBJ whole genome shotgun (WGS) entry which is preliminary data.</text>
</comment>